<keyword evidence="3" id="KW-1185">Reference proteome</keyword>
<proteinExistence type="predicted"/>
<name>A0A1N7QQA7_9BACT</name>
<dbReference type="STRING" id="477680.SAMN05421788_106237"/>
<evidence type="ECO:0000256" key="1">
    <source>
        <dbReference type="SAM" id="SignalP"/>
    </source>
</evidence>
<gene>
    <name evidence="2" type="ORF">SAMN05421788_106237</name>
</gene>
<sequence>MKAIFLTTILSIFFSMLLKAQCDVQVNDRDDGTTVRYMRPDRVGYSDRFILAFSMQTNGVQFCVCTLSVFESNSIKLKGNLILKFDNNKSATFEHYTSELTTYNGYPATISIFLADAIDLATIASSNIKIAMVNLADNTFQTVSVKMNSDILKKQYNCLKQ</sequence>
<accession>A0A1N7QQA7</accession>
<keyword evidence="1" id="KW-0732">Signal</keyword>
<evidence type="ECO:0000313" key="2">
    <source>
        <dbReference type="EMBL" id="SIT25082.1"/>
    </source>
</evidence>
<reference evidence="3" key="1">
    <citation type="submission" date="2017-01" db="EMBL/GenBank/DDBJ databases">
        <authorList>
            <person name="Varghese N."/>
            <person name="Submissions S."/>
        </authorList>
    </citation>
    <scope>NUCLEOTIDE SEQUENCE [LARGE SCALE GENOMIC DNA]</scope>
    <source>
        <strain evidence="3">DSM 21054</strain>
    </source>
</reference>
<dbReference type="EMBL" id="FTOR01000006">
    <property type="protein sequence ID" value="SIT25082.1"/>
    <property type="molecule type" value="Genomic_DNA"/>
</dbReference>
<dbReference type="Proteomes" id="UP000186917">
    <property type="component" value="Unassembled WGS sequence"/>
</dbReference>
<feature type="chain" id="PRO_5013156681" evidence="1">
    <location>
        <begin position="21"/>
        <end position="161"/>
    </location>
</feature>
<feature type="signal peptide" evidence="1">
    <location>
        <begin position="1"/>
        <end position="20"/>
    </location>
</feature>
<dbReference type="AlphaFoldDB" id="A0A1N7QQA7"/>
<organism evidence="2 3">
    <name type="scientific">Filimonas lacunae</name>
    <dbReference type="NCBI Taxonomy" id="477680"/>
    <lineage>
        <taxon>Bacteria</taxon>
        <taxon>Pseudomonadati</taxon>
        <taxon>Bacteroidota</taxon>
        <taxon>Chitinophagia</taxon>
        <taxon>Chitinophagales</taxon>
        <taxon>Chitinophagaceae</taxon>
        <taxon>Filimonas</taxon>
    </lineage>
</organism>
<protein>
    <submittedName>
        <fullName evidence="2">Uncharacterized protein</fullName>
    </submittedName>
</protein>
<dbReference type="RefSeq" id="WP_144264089.1">
    <property type="nucleotide sequence ID" value="NZ_AP017422.1"/>
</dbReference>
<evidence type="ECO:0000313" key="3">
    <source>
        <dbReference type="Proteomes" id="UP000186917"/>
    </source>
</evidence>